<feature type="signal peptide" evidence="2">
    <location>
        <begin position="1"/>
        <end position="28"/>
    </location>
</feature>
<sequence>MRISIGAPLFAAAIAVSLSLCAASTALAFGLQSSPETGRSPASGYGFSVPGDDGSGVGTGTGLATPPDEAASASLPEVRYDLSTLPPAVAAMREKIIAAARSGDEAQMRAVIGLSSPPPLFSSTGEGDPIDILKAASGDTAGLEVLAILLDVLDAGWVVKGDGTPQARYVWPYFAELPPDTLDRRQLVEVYRVLTAGDFEEMRAVGSYEFYRLEIAADGRWLLFMTGE</sequence>
<evidence type="ECO:0000256" key="1">
    <source>
        <dbReference type="SAM" id="MobiDB-lite"/>
    </source>
</evidence>
<gene>
    <name evidence="3" type="ORF">KL86PLE_30195</name>
</gene>
<accession>A0A212LE49</accession>
<evidence type="ECO:0008006" key="4">
    <source>
        <dbReference type="Google" id="ProtNLM"/>
    </source>
</evidence>
<organism evidence="3">
    <name type="scientific">uncultured Pleomorphomonas sp</name>
    <dbReference type="NCBI Taxonomy" id="442121"/>
    <lineage>
        <taxon>Bacteria</taxon>
        <taxon>Pseudomonadati</taxon>
        <taxon>Pseudomonadota</taxon>
        <taxon>Alphaproteobacteria</taxon>
        <taxon>Hyphomicrobiales</taxon>
        <taxon>Pleomorphomonadaceae</taxon>
        <taxon>Pleomorphomonas</taxon>
        <taxon>environmental samples</taxon>
    </lineage>
</organism>
<evidence type="ECO:0000313" key="3">
    <source>
        <dbReference type="EMBL" id="SCM75748.1"/>
    </source>
</evidence>
<dbReference type="EMBL" id="FMJD01000007">
    <property type="protein sequence ID" value="SCM75748.1"/>
    <property type="molecule type" value="Genomic_DNA"/>
</dbReference>
<dbReference type="AlphaFoldDB" id="A0A212LE49"/>
<keyword evidence="2" id="KW-0732">Signal</keyword>
<reference evidence="3" key="1">
    <citation type="submission" date="2016-08" db="EMBL/GenBank/DDBJ databases">
        <authorList>
            <person name="Seilhamer J.J."/>
        </authorList>
    </citation>
    <scope>NUCLEOTIDE SEQUENCE</scope>
    <source>
        <strain evidence="3">86</strain>
    </source>
</reference>
<feature type="chain" id="PRO_5012488014" description="Secreted protein" evidence="2">
    <location>
        <begin position="29"/>
        <end position="228"/>
    </location>
</feature>
<protein>
    <recommendedName>
        <fullName evidence="4">Secreted protein</fullName>
    </recommendedName>
</protein>
<proteinExistence type="predicted"/>
<dbReference type="RefSeq" id="WP_288196096.1">
    <property type="nucleotide sequence ID" value="NZ_LT608334.1"/>
</dbReference>
<evidence type="ECO:0000256" key="2">
    <source>
        <dbReference type="SAM" id="SignalP"/>
    </source>
</evidence>
<name>A0A212LE49_9HYPH</name>
<feature type="region of interest" description="Disordered" evidence="1">
    <location>
        <begin position="32"/>
        <end position="51"/>
    </location>
</feature>